<evidence type="ECO:0000313" key="6">
    <source>
        <dbReference type="EMBL" id="KAK6636647.1"/>
    </source>
</evidence>
<protein>
    <recommendedName>
        <fullName evidence="5">Serpin domain-containing protein</fullName>
    </recommendedName>
</protein>
<dbReference type="InterPro" id="IPR000215">
    <property type="entry name" value="Serpin_fam"/>
</dbReference>
<dbReference type="Proteomes" id="UP001372834">
    <property type="component" value="Unassembled WGS sequence"/>
</dbReference>
<dbReference type="Gene3D" id="2.30.39.10">
    <property type="entry name" value="Alpha-1-antitrypsin, domain 1"/>
    <property type="match status" value="1"/>
</dbReference>
<proteinExistence type="inferred from homology"/>
<dbReference type="GO" id="GO:0005615">
    <property type="term" value="C:extracellular space"/>
    <property type="evidence" value="ECO:0007669"/>
    <property type="project" value="InterPro"/>
</dbReference>
<dbReference type="AlphaFoldDB" id="A0AAN8PKN9"/>
<evidence type="ECO:0000256" key="2">
    <source>
        <dbReference type="ARBA" id="ARBA00022690"/>
    </source>
</evidence>
<evidence type="ECO:0000256" key="1">
    <source>
        <dbReference type="ARBA" id="ARBA00009500"/>
    </source>
</evidence>
<evidence type="ECO:0000256" key="3">
    <source>
        <dbReference type="ARBA" id="ARBA00022900"/>
    </source>
</evidence>
<dbReference type="SMART" id="SM00093">
    <property type="entry name" value="SERPIN"/>
    <property type="match status" value="1"/>
</dbReference>
<dbReference type="SUPFAM" id="SSF56574">
    <property type="entry name" value="Serpins"/>
    <property type="match status" value="1"/>
</dbReference>
<accession>A0AAN8PKN9</accession>
<comment type="similarity">
    <text evidence="1 4">Belongs to the serpin family.</text>
</comment>
<name>A0AAN8PKN9_POLSC</name>
<dbReference type="PANTHER" id="PTHR11461:SF211">
    <property type="entry name" value="GH10112P-RELATED"/>
    <property type="match status" value="1"/>
</dbReference>
<dbReference type="EMBL" id="JAWJWE010000004">
    <property type="protein sequence ID" value="KAK6636647.1"/>
    <property type="molecule type" value="Genomic_DNA"/>
</dbReference>
<dbReference type="PROSITE" id="PS00284">
    <property type="entry name" value="SERPIN"/>
    <property type="match status" value="1"/>
</dbReference>
<gene>
    <name evidence="6" type="ORF">RUM43_010309</name>
</gene>
<comment type="caution">
    <text evidence="6">The sequence shown here is derived from an EMBL/GenBank/DDBJ whole genome shotgun (WGS) entry which is preliminary data.</text>
</comment>
<keyword evidence="2" id="KW-0646">Protease inhibitor</keyword>
<evidence type="ECO:0000256" key="4">
    <source>
        <dbReference type="RuleBase" id="RU000411"/>
    </source>
</evidence>
<reference evidence="6 7" key="1">
    <citation type="submission" date="2023-10" db="EMBL/GenBank/DDBJ databases">
        <title>Genomes of two closely related lineages of the louse Polyplax serrata with different host specificities.</title>
        <authorList>
            <person name="Martinu J."/>
            <person name="Tarabai H."/>
            <person name="Stefka J."/>
            <person name="Hypsa V."/>
        </authorList>
    </citation>
    <scope>NUCLEOTIDE SEQUENCE [LARGE SCALE GENOMIC DNA]</scope>
    <source>
        <strain evidence="6">HR10_N</strain>
    </source>
</reference>
<evidence type="ECO:0000313" key="7">
    <source>
        <dbReference type="Proteomes" id="UP001372834"/>
    </source>
</evidence>
<keyword evidence="3" id="KW-0722">Serine protease inhibitor</keyword>
<dbReference type="InterPro" id="IPR042185">
    <property type="entry name" value="Serpin_sf_2"/>
</dbReference>
<dbReference type="InterPro" id="IPR023796">
    <property type="entry name" value="Serpin_dom"/>
</dbReference>
<dbReference type="InterPro" id="IPR023795">
    <property type="entry name" value="Serpin_CS"/>
</dbReference>
<dbReference type="InterPro" id="IPR036186">
    <property type="entry name" value="Serpin_sf"/>
</dbReference>
<sequence length="441" mass="49267">MCKELRISLDGQLVIVFIEFSNKVHSSYSGTEYLFKVLLLLCWALSTVTNVKSDTQVDDFKKEFAKASYDFTLDLLKAAGATDEDNVLLSPSSIGVLLSMLQQGAGGATAAQLEKVLHLSGENSKMGFASLIQTLQRHDSNVTFEWGNRAYVVPRFELNENFLKCIDENFNATIEELDIGTISGVEAAAKINDWVKEATHDNIKDLVDERLITPDLVMLMVNVIFFKGAWDSPFQRYRTRDDKFQVGPDVKVEVPFMRQEGRFPAGENTDLGIIWTELSFQDENFSMLLILPIKRNGINQVVDKLTGADLREIINEKNTRRVRLTIPKFKLTKKVELADALKKLGLTDVFTAESDLSGIANGELSLQLSHLIHQADIEIDEDGSTASAATFEIVQTLSLEVYSDLLQFKADHPFLFFIIDKVNGIPLFASKVVNPKTSTPT</sequence>
<dbReference type="CDD" id="cd00172">
    <property type="entry name" value="serpin"/>
    <property type="match status" value="1"/>
</dbReference>
<organism evidence="6 7">
    <name type="scientific">Polyplax serrata</name>
    <name type="common">Common mouse louse</name>
    <dbReference type="NCBI Taxonomy" id="468196"/>
    <lineage>
        <taxon>Eukaryota</taxon>
        <taxon>Metazoa</taxon>
        <taxon>Ecdysozoa</taxon>
        <taxon>Arthropoda</taxon>
        <taxon>Hexapoda</taxon>
        <taxon>Insecta</taxon>
        <taxon>Pterygota</taxon>
        <taxon>Neoptera</taxon>
        <taxon>Paraneoptera</taxon>
        <taxon>Psocodea</taxon>
        <taxon>Troctomorpha</taxon>
        <taxon>Phthiraptera</taxon>
        <taxon>Anoplura</taxon>
        <taxon>Polyplacidae</taxon>
        <taxon>Polyplax</taxon>
    </lineage>
</organism>
<dbReference type="InterPro" id="IPR042178">
    <property type="entry name" value="Serpin_sf_1"/>
</dbReference>
<dbReference type="GO" id="GO:0004867">
    <property type="term" value="F:serine-type endopeptidase inhibitor activity"/>
    <property type="evidence" value="ECO:0007669"/>
    <property type="project" value="UniProtKB-KW"/>
</dbReference>
<dbReference type="PANTHER" id="PTHR11461">
    <property type="entry name" value="SERINE PROTEASE INHIBITOR, SERPIN"/>
    <property type="match status" value="1"/>
</dbReference>
<feature type="domain" description="Serpin" evidence="5">
    <location>
        <begin position="73"/>
        <end position="435"/>
    </location>
</feature>
<dbReference type="Gene3D" id="3.30.497.10">
    <property type="entry name" value="Antithrombin, subunit I, domain 2"/>
    <property type="match status" value="1"/>
</dbReference>
<evidence type="ECO:0000259" key="5">
    <source>
        <dbReference type="SMART" id="SM00093"/>
    </source>
</evidence>
<dbReference type="Pfam" id="PF00079">
    <property type="entry name" value="Serpin"/>
    <property type="match status" value="1"/>
</dbReference>